<reference evidence="4" key="1">
    <citation type="journal article" date="2017" name="Plant J.">
        <title>The pomegranate (Punica granatum L.) genome and the genomics of punicalagin biosynthesis.</title>
        <authorList>
            <person name="Qin G."/>
            <person name="Xu C."/>
            <person name="Ming R."/>
            <person name="Tang H."/>
            <person name="Guyot R."/>
            <person name="Kramer E.M."/>
            <person name="Hu Y."/>
            <person name="Yi X."/>
            <person name="Qi Y."/>
            <person name="Xu X."/>
            <person name="Gao Z."/>
            <person name="Pan H."/>
            <person name="Jian J."/>
            <person name="Tian Y."/>
            <person name="Yue Z."/>
            <person name="Xu Y."/>
        </authorList>
    </citation>
    <scope>NUCLEOTIDE SEQUENCE [LARGE SCALE GENOMIC DNA]</scope>
    <source>
        <strain evidence="4">cv. Dabenzi</strain>
    </source>
</reference>
<keyword evidence="1" id="KW-0175">Coiled coil</keyword>
<dbReference type="Proteomes" id="UP000197138">
    <property type="component" value="Unassembled WGS sequence"/>
</dbReference>
<dbReference type="EMBL" id="PGOL01001723">
    <property type="protein sequence ID" value="PKI55144.1"/>
    <property type="molecule type" value="Genomic_DNA"/>
</dbReference>
<dbReference type="AlphaFoldDB" id="A0A218WCS2"/>
<evidence type="ECO:0000313" key="3">
    <source>
        <dbReference type="EMBL" id="PKI55144.1"/>
    </source>
</evidence>
<organism evidence="2 4">
    <name type="scientific">Punica granatum</name>
    <name type="common">Pomegranate</name>
    <dbReference type="NCBI Taxonomy" id="22663"/>
    <lineage>
        <taxon>Eukaryota</taxon>
        <taxon>Viridiplantae</taxon>
        <taxon>Streptophyta</taxon>
        <taxon>Embryophyta</taxon>
        <taxon>Tracheophyta</taxon>
        <taxon>Spermatophyta</taxon>
        <taxon>Magnoliopsida</taxon>
        <taxon>eudicotyledons</taxon>
        <taxon>Gunneridae</taxon>
        <taxon>Pentapetalae</taxon>
        <taxon>rosids</taxon>
        <taxon>malvids</taxon>
        <taxon>Myrtales</taxon>
        <taxon>Lythraceae</taxon>
        <taxon>Punica</taxon>
    </lineage>
</organism>
<dbReference type="PANTHER" id="PTHR33070:SF115">
    <property type="entry name" value="T23E18.15"/>
    <property type="match status" value="1"/>
</dbReference>
<keyword evidence="5" id="KW-1185">Reference proteome</keyword>
<gene>
    <name evidence="2" type="ORF">CDL15_Pgr014278</name>
    <name evidence="3" type="ORF">CRG98_024435</name>
</gene>
<feature type="coiled-coil region" evidence="1">
    <location>
        <begin position="137"/>
        <end position="181"/>
    </location>
</feature>
<comment type="caution">
    <text evidence="2">The sequence shown here is derived from an EMBL/GenBank/DDBJ whole genome shotgun (WGS) entry which is preliminary data.</text>
</comment>
<dbReference type="STRING" id="22663.A0A218WCS2"/>
<sequence>MAANAHIRSNSFPSRTHPAIDNVEEQLARLQSSEGGSSSSSASSVCQKLGGLKDLYDSIDDWLQMSLTQQDLSSQNNRKCMEDLLDGSLRTLDVCGTLRDVLSQMKGCIQELELSFRRKRGSDSGLASEVEAYVISRKKMKKLISKTLESLKKMEKQSNLNKAAEEEDEAALNVLREVEQINISVFESLLCFLSRPKTRSSGWSVVSKLKSSKRISCEGAADANEIEELDHELLALKLSKVSSIQALPCGMHRQCIEDLLEGSLQILDVCGTLQEVLSQMKESIHELESSLQRRGADFGMVMEIQSCLIARKKIKKLILKSSEA</sequence>
<protein>
    <submittedName>
        <fullName evidence="2">Uncharacterized protein</fullName>
    </submittedName>
</protein>
<dbReference type="GO" id="GO:0048364">
    <property type="term" value="P:root development"/>
    <property type="evidence" value="ECO:0007669"/>
    <property type="project" value="InterPro"/>
</dbReference>
<dbReference type="InterPro" id="IPR004320">
    <property type="entry name" value="BPS1_pln"/>
</dbReference>
<accession>A0A218WCS2</accession>
<evidence type="ECO:0000256" key="1">
    <source>
        <dbReference type="SAM" id="Coils"/>
    </source>
</evidence>
<evidence type="ECO:0000313" key="2">
    <source>
        <dbReference type="EMBL" id="OWM70605.1"/>
    </source>
</evidence>
<reference evidence="2" key="2">
    <citation type="submission" date="2017-06" db="EMBL/GenBank/DDBJ databases">
        <title>The pomegranate genome and the genomics of punicalagin biosynthesis.</title>
        <authorList>
            <person name="Xu C."/>
        </authorList>
    </citation>
    <scope>NUCLEOTIDE SEQUENCE [LARGE SCALE GENOMIC DNA]</scope>
    <source>
        <tissue evidence="2">Fresh leaf</tissue>
    </source>
</reference>
<dbReference type="EMBL" id="MTKT01004609">
    <property type="protein sequence ID" value="OWM70605.1"/>
    <property type="molecule type" value="Genomic_DNA"/>
</dbReference>
<name>A0A218WCS2_PUNGR</name>
<reference evidence="3 5" key="3">
    <citation type="submission" date="2017-11" db="EMBL/GenBank/DDBJ databases">
        <title>De-novo sequencing of pomegranate (Punica granatum L.) genome.</title>
        <authorList>
            <person name="Akparov Z."/>
            <person name="Amiraslanov A."/>
            <person name="Hajiyeva S."/>
            <person name="Abbasov M."/>
            <person name="Kaur K."/>
            <person name="Hamwieh A."/>
            <person name="Solovyev V."/>
            <person name="Salamov A."/>
            <person name="Braich B."/>
            <person name="Kosarev P."/>
            <person name="Mahmoud A."/>
            <person name="Hajiyev E."/>
            <person name="Babayeva S."/>
            <person name="Izzatullayeva V."/>
            <person name="Mammadov A."/>
            <person name="Mammadov A."/>
            <person name="Sharifova S."/>
            <person name="Ojaghi J."/>
            <person name="Eynullazada K."/>
            <person name="Bayramov B."/>
            <person name="Abdulazimova A."/>
            <person name="Shahmuradov I."/>
        </authorList>
    </citation>
    <scope>NUCLEOTIDE SEQUENCE [LARGE SCALE GENOMIC DNA]</scope>
    <source>
        <strain evidence="3">AG2017</strain>
        <strain evidence="5">cv. AG2017</strain>
        <tissue evidence="3">Leaf</tissue>
    </source>
</reference>
<evidence type="ECO:0000313" key="5">
    <source>
        <dbReference type="Proteomes" id="UP000233551"/>
    </source>
</evidence>
<evidence type="ECO:0000313" key="4">
    <source>
        <dbReference type="Proteomes" id="UP000197138"/>
    </source>
</evidence>
<dbReference type="PANTHER" id="PTHR33070">
    <property type="entry name" value="OS06G0725500 PROTEIN"/>
    <property type="match status" value="1"/>
</dbReference>
<dbReference type="Pfam" id="PF03087">
    <property type="entry name" value="BPS1"/>
    <property type="match status" value="2"/>
</dbReference>
<proteinExistence type="predicted"/>
<dbReference type="Proteomes" id="UP000233551">
    <property type="component" value="Unassembled WGS sequence"/>
</dbReference>
<dbReference type="GO" id="GO:0048367">
    <property type="term" value="P:shoot system development"/>
    <property type="evidence" value="ECO:0007669"/>
    <property type="project" value="InterPro"/>
</dbReference>